<dbReference type="AlphaFoldDB" id="A0A381WII0"/>
<accession>A0A381WII0</accession>
<reference evidence="1" key="1">
    <citation type="submission" date="2018-05" db="EMBL/GenBank/DDBJ databases">
        <authorList>
            <person name="Lanie J.A."/>
            <person name="Ng W.-L."/>
            <person name="Kazmierczak K.M."/>
            <person name="Andrzejewski T.M."/>
            <person name="Davidsen T.M."/>
            <person name="Wayne K.J."/>
            <person name="Tettelin H."/>
            <person name="Glass J.I."/>
            <person name="Rusch D."/>
            <person name="Podicherti R."/>
            <person name="Tsui H.-C.T."/>
            <person name="Winkler M.E."/>
        </authorList>
    </citation>
    <scope>NUCLEOTIDE SEQUENCE</scope>
</reference>
<sequence length="100" mass="11398">MSEMANAMREMVTQLVQARSNLKAGKTAQLNFKSFHQYELTDESFNKPGLEGMSQFLLRQSKTFDTNPTPETYNNVINSCRSCHIYLCPGPLDLINTLNY</sequence>
<gene>
    <name evidence="1" type="ORF">METZ01_LOCUS105116</name>
</gene>
<organism evidence="1">
    <name type="scientific">marine metagenome</name>
    <dbReference type="NCBI Taxonomy" id="408172"/>
    <lineage>
        <taxon>unclassified sequences</taxon>
        <taxon>metagenomes</taxon>
        <taxon>ecological metagenomes</taxon>
    </lineage>
</organism>
<protein>
    <submittedName>
        <fullName evidence="1">Uncharacterized protein</fullName>
    </submittedName>
</protein>
<name>A0A381WII0_9ZZZZ</name>
<evidence type="ECO:0000313" key="1">
    <source>
        <dbReference type="EMBL" id="SVA52262.1"/>
    </source>
</evidence>
<proteinExistence type="predicted"/>
<dbReference type="EMBL" id="UINC01011904">
    <property type="protein sequence ID" value="SVA52262.1"/>
    <property type="molecule type" value="Genomic_DNA"/>
</dbReference>